<dbReference type="EC" id="3.6.3.-" evidence="7"/>
<dbReference type="InterPro" id="IPR003439">
    <property type="entry name" value="ABC_transporter-like_ATP-bd"/>
</dbReference>
<comment type="function">
    <text evidence="5">Part of the ABC transporter complex HmuTUV involved in hemin import. Responsible for energy coupling to the transport system.</text>
</comment>
<evidence type="ECO:0000259" key="6">
    <source>
        <dbReference type="PROSITE" id="PS50893"/>
    </source>
</evidence>
<dbReference type="NCBIfam" id="NF010068">
    <property type="entry name" value="PRK13548.1"/>
    <property type="match status" value="1"/>
</dbReference>
<keyword evidence="1" id="KW-0813">Transport</keyword>
<evidence type="ECO:0000313" key="7">
    <source>
        <dbReference type="EMBL" id="SBV93207.1"/>
    </source>
</evidence>
<evidence type="ECO:0000256" key="2">
    <source>
        <dbReference type="ARBA" id="ARBA00022741"/>
    </source>
</evidence>
<dbReference type="Gene3D" id="3.40.50.300">
    <property type="entry name" value="P-loop containing nucleotide triphosphate hydrolases"/>
    <property type="match status" value="1"/>
</dbReference>
<evidence type="ECO:0000256" key="3">
    <source>
        <dbReference type="ARBA" id="ARBA00022840"/>
    </source>
</evidence>
<dbReference type="PANTHER" id="PTHR42794:SF1">
    <property type="entry name" value="HEMIN IMPORT ATP-BINDING PROTEIN HMUV"/>
    <property type="match status" value="1"/>
</dbReference>
<evidence type="ECO:0000256" key="4">
    <source>
        <dbReference type="ARBA" id="ARBA00022967"/>
    </source>
</evidence>
<dbReference type="Pfam" id="PF00005">
    <property type="entry name" value="ABC_tran"/>
    <property type="match status" value="1"/>
</dbReference>
<dbReference type="CDD" id="cd03214">
    <property type="entry name" value="ABC_Iron-Siderophores_B12_Hemin"/>
    <property type="match status" value="1"/>
</dbReference>
<dbReference type="PROSITE" id="PS50893">
    <property type="entry name" value="ABC_TRANSPORTER_2"/>
    <property type="match status" value="1"/>
</dbReference>
<gene>
    <name evidence="7" type="primary">hmuV</name>
    <name evidence="7" type="ORF">KL86APRO_10355</name>
</gene>
<evidence type="ECO:0000256" key="1">
    <source>
        <dbReference type="ARBA" id="ARBA00022448"/>
    </source>
</evidence>
<accession>A0A212J1B9</accession>
<feature type="domain" description="ABC transporter" evidence="6">
    <location>
        <begin position="2"/>
        <end position="239"/>
    </location>
</feature>
<sequence>MIAAQGVVVRRGGRVLLDGVDFAAAAGSFTAIVGPNGAGKSTLLKVLSGDLAADAGTVTVLGRALREWPRRDLARRRAVLPQGSLLAFAFRARDVVRLGRLPFGARPDDRRRAEAALAEVGLADRAAELYPNLSGGEQRRVQYARVLAQIADAAEAGEGVLLLDEPTANLDPAHGLSVLAHARRLADRGLTVVAVVHDINLATPFSDRFVGLREGRVRFAGAAAETVTAANLGELFGIEAVVTPHPVHACPTVAFVAPM</sequence>
<protein>
    <submittedName>
        <fullName evidence="7">Hemin import ATP-binding protein HmuV</fullName>
        <ecNumber evidence="7">3.6.3.-</ecNumber>
    </submittedName>
</protein>
<evidence type="ECO:0000256" key="5">
    <source>
        <dbReference type="ARBA" id="ARBA00037066"/>
    </source>
</evidence>
<dbReference type="InterPro" id="IPR027417">
    <property type="entry name" value="P-loop_NTPase"/>
</dbReference>
<dbReference type="AlphaFoldDB" id="A0A212J1B9"/>
<dbReference type="GO" id="GO:0016887">
    <property type="term" value="F:ATP hydrolysis activity"/>
    <property type="evidence" value="ECO:0007669"/>
    <property type="project" value="InterPro"/>
</dbReference>
<dbReference type="InterPro" id="IPR003593">
    <property type="entry name" value="AAA+_ATPase"/>
</dbReference>
<keyword evidence="4" id="KW-1278">Translocase</keyword>
<keyword evidence="2" id="KW-0547">Nucleotide-binding</keyword>
<name>A0A212J1B9_9PROT</name>
<dbReference type="PANTHER" id="PTHR42794">
    <property type="entry name" value="HEMIN IMPORT ATP-BINDING PROTEIN HMUV"/>
    <property type="match status" value="1"/>
</dbReference>
<proteinExistence type="predicted"/>
<dbReference type="SUPFAM" id="SSF52540">
    <property type="entry name" value="P-loop containing nucleoside triphosphate hydrolases"/>
    <property type="match status" value="1"/>
</dbReference>
<dbReference type="EMBL" id="FLUO01000001">
    <property type="protein sequence ID" value="SBV93207.1"/>
    <property type="molecule type" value="Genomic_DNA"/>
</dbReference>
<dbReference type="GO" id="GO:0005524">
    <property type="term" value="F:ATP binding"/>
    <property type="evidence" value="ECO:0007669"/>
    <property type="project" value="UniProtKB-KW"/>
</dbReference>
<organism evidence="7">
    <name type="scientific">uncultured Alphaproteobacteria bacterium</name>
    <dbReference type="NCBI Taxonomy" id="91750"/>
    <lineage>
        <taxon>Bacteria</taxon>
        <taxon>Pseudomonadati</taxon>
        <taxon>Pseudomonadota</taxon>
        <taxon>Alphaproteobacteria</taxon>
        <taxon>environmental samples</taxon>
    </lineage>
</organism>
<keyword evidence="3 7" id="KW-0067">ATP-binding</keyword>
<reference evidence="7" key="1">
    <citation type="submission" date="2016-04" db="EMBL/GenBank/DDBJ databases">
        <authorList>
            <person name="Evans L.H."/>
            <person name="Alamgir A."/>
            <person name="Owens N."/>
            <person name="Weber N.D."/>
            <person name="Virtaneva K."/>
            <person name="Barbian K."/>
            <person name="Babar A."/>
            <person name="Rosenke K."/>
        </authorList>
    </citation>
    <scope>NUCLEOTIDE SEQUENCE</scope>
    <source>
        <strain evidence="7">86</strain>
    </source>
</reference>
<dbReference type="SMART" id="SM00382">
    <property type="entry name" value="AAA"/>
    <property type="match status" value="1"/>
</dbReference>
<keyword evidence="7" id="KW-0378">Hydrolase</keyword>